<dbReference type="InterPro" id="IPR029058">
    <property type="entry name" value="AB_hydrolase_fold"/>
</dbReference>
<name>A0A1M4PML2_9FIRM</name>
<protein>
    <submittedName>
        <fullName evidence="3">Putative acylaminoacyl-peptidase</fullName>
        <ecNumber evidence="3">3.4.21.-</ecNumber>
    </submittedName>
</protein>
<evidence type="ECO:0000256" key="1">
    <source>
        <dbReference type="ARBA" id="ARBA00022801"/>
    </source>
</evidence>
<feature type="domain" description="Peptidase S9 prolyl oligopeptidase catalytic" evidence="2">
    <location>
        <begin position="12"/>
        <end position="221"/>
    </location>
</feature>
<sequence>MGGLRPVYGEVFFHEMQYWANEGYVVFFCNPRGSDGRGDEFADIRGKYGTIDYKDIMKFTDIVLENYPFIDEDRLGVTGGSYGGFMTNWIIGHTNRFKAAASQRSISNWVSKFGTTDIGYFFVDDQQGATSWEDVDKLWFHSPLKYAHKVMTPTLFIHSEEDYRCWMAEAIQMFTALKYHGVESRLCIFKGENHELSRSGKPKHRIRRLKEITDWFNRYLKQ</sequence>
<reference evidence="3 4" key="1">
    <citation type="submission" date="2016-11" db="EMBL/GenBank/DDBJ databases">
        <authorList>
            <person name="Manzoor S."/>
        </authorList>
    </citation>
    <scope>NUCLEOTIDE SEQUENCE [LARGE SCALE GENOMIC DNA]</scope>
    <source>
        <strain evidence="3">Clostridium ultunense strain Esp</strain>
    </source>
</reference>
<dbReference type="SUPFAM" id="SSF53474">
    <property type="entry name" value="alpha/beta-Hydrolases"/>
    <property type="match status" value="1"/>
</dbReference>
<keyword evidence="1 3" id="KW-0378">Hydrolase</keyword>
<dbReference type="GO" id="GO:0004252">
    <property type="term" value="F:serine-type endopeptidase activity"/>
    <property type="evidence" value="ECO:0007669"/>
    <property type="project" value="TreeGrafter"/>
</dbReference>
<accession>A0A1M4PML2</accession>
<evidence type="ECO:0000259" key="2">
    <source>
        <dbReference type="Pfam" id="PF00326"/>
    </source>
</evidence>
<dbReference type="PANTHER" id="PTHR42776">
    <property type="entry name" value="SERINE PEPTIDASE S9 FAMILY MEMBER"/>
    <property type="match status" value="1"/>
</dbReference>
<dbReference type="EC" id="3.4.21.-" evidence="3"/>
<dbReference type="Pfam" id="PF00326">
    <property type="entry name" value="Peptidase_S9"/>
    <property type="match status" value="1"/>
</dbReference>
<dbReference type="EMBL" id="LT669839">
    <property type="protein sequence ID" value="SHD76695.1"/>
    <property type="molecule type" value="Genomic_DNA"/>
</dbReference>
<dbReference type="GO" id="GO:0006508">
    <property type="term" value="P:proteolysis"/>
    <property type="evidence" value="ECO:0007669"/>
    <property type="project" value="InterPro"/>
</dbReference>
<dbReference type="Proteomes" id="UP000245423">
    <property type="component" value="Chromosome 1"/>
</dbReference>
<organism evidence="3 4">
    <name type="scientific">[Clostridium] ultunense Esp</name>
    <dbReference type="NCBI Taxonomy" id="1288971"/>
    <lineage>
        <taxon>Bacteria</taxon>
        <taxon>Bacillati</taxon>
        <taxon>Bacillota</taxon>
        <taxon>Tissierellia</taxon>
        <taxon>Tissierellales</taxon>
        <taxon>Tepidimicrobiaceae</taxon>
        <taxon>Schnuerera</taxon>
    </lineage>
</organism>
<dbReference type="PANTHER" id="PTHR42776:SF27">
    <property type="entry name" value="DIPEPTIDYL PEPTIDASE FAMILY MEMBER 6"/>
    <property type="match status" value="1"/>
</dbReference>
<gene>
    <name evidence="3" type="ORF">CUESP1_1323</name>
</gene>
<evidence type="ECO:0000313" key="3">
    <source>
        <dbReference type="EMBL" id="SHD76695.1"/>
    </source>
</evidence>
<keyword evidence="4" id="KW-1185">Reference proteome</keyword>
<dbReference type="InterPro" id="IPR001375">
    <property type="entry name" value="Peptidase_S9_cat"/>
</dbReference>
<dbReference type="RefSeq" id="WP_243473951.1">
    <property type="nucleotide sequence ID" value="NZ_LT669839.1"/>
</dbReference>
<dbReference type="AlphaFoldDB" id="A0A1M4PML2"/>
<proteinExistence type="predicted"/>
<evidence type="ECO:0000313" key="4">
    <source>
        <dbReference type="Proteomes" id="UP000245423"/>
    </source>
</evidence>
<dbReference type="Gene3D" id="3.40.50.1820">
    <property type="entry name" value="alpha/beta hydrolase"/>
    <property type="match status" value="1"/>
</dbReference>